<comment type="caution">
    <text evidence="1">The sequence shown here is derived from an EMBL/GenBank/DDBJ whole genome shotgun (WGS) entry which is preliminary data.</text>
</comment>
<reference evidence="1" key="1">
    <citation type="submission" date="2020-05" db="EMBL/GenBank/DDBJ databases">
        <title>Large-scale comparative analyses of tick genomes elucidate their genetic diversity and vector capacities.</title>
        <authorList>
            <person name="Jia N."/>
            <person name="Wang J."/>
            <person name="Shi W."/>
            <person name="Du L."/>
            <person name="Sun Y."/>
            <person name="Zhan W."/>
            <person name="Jiang J."/>
            <person name="Wang Q."/>
            <person name="Zhang B."/>
            <person name="Ji P."/>
            <person name="Sakyi L.B."/>
            <person name="Cui X."/>
            <person name="Yuan T."/>
            <person name="Jiang B."/>
            <person name="Yang W."/>
            <person name="Lam T.T.-Y."/>
            <person name="Chang Q."/>
            <person name="Ding S."/>
            <person name="Wang X."/>
            <person name="Zhu J."/>
            <person name="Ruan X."/>
            <person name="Zhao L."/>
            <person name="Wei J."/>
            <person name="Que T."/>
            <person name="Du C."/>
            <person name="Cheng J."/>
            <person name="Dai P."/>
            <person name="Han X."/>
            <person name="Huang E."/>
            <person name="Gao Y."/>
            <person name="Liu J."/>
            <person name="Shao H."/>
            <person name="Ye R."/>
            <person name="Li L."/>
            <person name="Wei W."/>
            <person name="Wang X."/>
            <person name="Wang C."/>
            <person name="Yang T."/>
            <person name="Huo Q."/>
            <person name="Li W."/>
            <person name="Guo W."/>
            <person name="Chen H."/>
            <person name="Zhou L."/>
            <person name="Ni X."/>
            <person name="Tian J."/>
            <person name="Zhou Y."/>
            <person name="Sheng Y."/>
            <person name="Liu T."/>
            <person name="Pan Y."/>
            <person name="Xia L."/>
            <person name="Li J."/>
            <person name="Zhao F."/>
            <person name="Cao W."/>
        </authorList>
    </citation>
    <scope>NUCLEOTIDE SEQUENCE</scope>
    <source>
        <strain evidence="1">Dsil-2018</strain>
    </source>
</reference>
<evidence type="ECO:0000313" key="1">
    <source>
        <dbReference type="EMBL" id="KAH7960133.1"/>
    </source>
</evidence>
<evidence type="ECO:0000313" key="2">
    <source>
        <dbReference type="Proteomes" id="UP000821865"/>
    </source>
</evidence>
<dbReference type="Proteomes" id="UP000821865">
    <property type="component" value="Chromosome 3"/>
</dbReference>
<proteinExistence type="predicted"/>
<gene>
    <name evidence="1" type="ORF">HPB49_017308</name>
</gene>
<organism evidence="1 2">
    <name type="scientific">Dermacentor silvarum</name>
    <name type="common">Tick</name>
    <dbReference type="NCBI Taxonomy" id="543639"/>
    <lineage>
        <taxon>Eukaryota</taxon>
        <taxon>Metazoa</taxon>
        <taxon>Ecdysozoa</taxon>
        <taxon>Arthropoda</taxon>
        <taxon>Chelicerata</taxon>
        <taxon>Arachnida</taxon>
        <taxon>Acari</taxon>
        <taxon>Parasitiformes</taxon>
        <taxon>Ixodida</taxon>
        <taxon>Ixodoidea</taxon>
        <taxon>Ixodidae</taxon>
        <taxon>Rhipicephalinae</taxon>
        <taxon>Dermacentor</taxon>
    </lineage>
</organism>
<name>A0ACB8D733_DERSI</name>
<dbReference type="EMBL" id="CM023472">
    <property type="protein sequence ID" value="KAH7960133.1"/>
    <property type="molecule type" value="Genomic_DNA"/>
</dbReference>
<accession>A0ACB8D733</accession>
<protein>
    <submittedName>
        <fullName evidence="1">Uncharacterized protein</fullName>
    </submittedName>
</protein>
<sequence length="665" mass="74170">MMSLVTWTVTESGLSLPQWFVTALPALIASVIVCALLLSKIFLPGVSSNPCKTHECLEYSRRLASSLNTSVSPCQSFTNFVCDGWRRESALSVQDDLVWETLDRIGRLVHRVKVPSTGQNDLQRAAAAYKSCYDVAQGKRDELPAVRQALAEAGITWPRRPARVDVLRVLLYTSAKLGWDAFLRVFPEQVDGRDVVVVSRGGSFVQLCYQFTMQRTMAEKEHYFYTLKKSFENGYAGDEVTFRELTHIENIAMGELSQVHNVTTAPVDLSPGAFGRWGSESLSESTWRRVLAELDFNVTDDFVFRVLMLKYVKAFAELWPILGDKNMYWLISWGTVQVASLYANQDLILTYYGGMNVRALVRQGAFCLSRAYRFSRHALSIRYSDKALNLYTLTAAAQLALRVREAVHQLLSTWIHYDESIAVVANWSSVNTSFGAFRSQGEVSASHGANYSFASHSLDLGDSFVANWRKSVLVPDWSEWDDAIVSAMASLEFAALRPGEDFQVMVYSMTFLHFNVDLVPALNYGGLGLGVAQALGMLFISAYLQDVSKRKYISALLDCVMARSFLQGRNAMVALAEIITNKALINAYMSGAQQDGDRLVGLELYENKQLLFIAACYLKCEVMQESSMLGLCDSSFQFMPEFAEAFGCSPGTPLNPLRQCRLSSA</sequence>
<keyword evidence="2" id="KW-1185">Reference proteome</keyword>